<reference evidence="2 3" key="1">
    <citation type="journal article" date="2019" name="Sci. Rep.">
        <title>Orb-weaving spider Araneus ventricosus genome elucidates the spidroin gene catalogue.</title>
        <authorList>
            <person name="Kono N."/>
            <person name="Nakamura H."/>
            <person name="Ohtoshi R."/>
            <person name="Moran D.A.P."/>
            <person name="Shinohara A."/>
            <person name="Yoshida Y."/>
            <person name="Fujiwara M."/>
            <person name="Mori M."/>
            <person name="Tomita M."/>
            <person name="Arakawa K."/>
        </authorList>
    </citation>
    <scope>NUCLEOTIDE SEQUENCE [LARGE SCALE GENOMIC DNA]</scope>
</reference>
<feature type="domain" description="Reverse transcriptase" evidence="1">
    <location>
        <begin position="1"/>
        <end position="224"/>
    </location>
</feature>
<proteinExistence type="predicted"/>
<organism evidence="2 3">
    <name type="scientific">Araneus ventricosus</name>
    <name type="common">Orbweaver spider</name>
    <name type="synonym">Epeira ventricosa</name>
    <dbReference type="NCBI Taxonomy" id="182803"/>
    <lineage>
        <taxon>Eukaryota</taxon>
        <taxon>Metazoa</taxon>
        <taxon>Ecdysozoa</taxon>
        <taxon>Arthropoda</taxon>
        <taxon>Chelicerata</taxon>
        <taxon>Arachnida</taxon>
        <taxon>Araneae</taxon>
        <taxon>Araneomorphae</taxon>
        <taxon>Entelegynae</taxon>
        <taxon>Araneoidea</taxon>
        <taxon>Araneidae</taxon>
        <taxon>Araneus</taxon>
    </lineage>
</organism>
<comment type="caution">
    <text evidence="2">The sequence shown here is derived from an EMBL/GenBank/DDBJ whole genome shotgun (WGS) entry which is preliminary data.</text>
</comment>
<dbReference type="PANTHER" id="PTHR36688:SF1">
    <property type="entry name" value="ENDONUCLEASE_EXONUCLEASE_PHOSPHATASE DOMAIN-CONTAINING PROTEIN"/>
    <property type="match status" value="1"/>
</dbReference>
<dbReference type="PANTHER" id="PTHR36688">
    <property type="entry name" value="ENDO/EXONUCLEASE/PHOSPHATASE DOMAIN-CONTAINING PROTEIN"/>
    <property type="match status" value="1"/>
</dbReference>
<dbReference type="InterPro" id="IPR043502">
    <property type="entry name" value="DNA/RNA_pol_sf"/>
</dbReference>
<keyword evidence="3" id="KW-1185">Reference proteome</keyword>
<dbReference type="OrthoDB" id="419189at2759"/>
<dbReference type="InterPro" id="IPR000477">
    <property type="entry name" value="RT_dom"/>
</dbReference>
<sequence length="243" mass="27508">MGKLMTQRLVFHLESNNPLGDRQFGFREGKSVDSALDSLISTIKNNRHKSKHTLVLSIDIKGAFDNIQYNSIISLLHKNNCPENLTNIFTNLLKNRQVLTQTNEGIAIRDQKQGFPQSSCSGPALWNLVANEPLIHQWPSNVAIQAYPDDFVLTVHAPTKKQMEEDTEAAIKICDNWAKTNSLQVSVEKTTDMLFSPLVASTRIRWNTSRVKKTHSIKYLGVHIDNKLNWNTHLYNQSKKAAS</sequence>
<dbReference type="SUPFAM" id="SSF56672">
    <property type="entry name" value="DNA/RNA polymerases"/>
    <property type="match status" value="1"/>
</dbReference>
<dbReference type="Proteomes" id="UP000499080">
    <property type="component" value="Unassembled WGS sequence"/>
</dbReference>
<evidence type="ECO:0000313" key="3">
    <source>
        <dbReference type="Proteomes" id="UP000499080"/>
    </source>
</evidence>
<dbReference type="Pfam" id="PF00078">
    <property type="entry name" value="RVT_1"/>
    <property type="match status" value="1"/>
</dbReference>
<dbReference type="InterPro" id="IPR052560">
    <property type="entry name" value="RdDP_mobile_element"/>
</dbReference>
<evidence type="ECO:0000259" key="1">
    <source>
        <dbReference type="PROSITE" id="PS50878"/>
    </source>
</evidence>
<dbReference type="EMBL" id="BGPR01026252">
    <property type="protein sequence ID" value="GBN95809.1"/>
    <property type="molecule type" value="Genomic_DNA"/>
</dbReference>
<gene>
    <name evidence="2" type="primary">PO11_18</name>
    <name evidence="2" type="ORF">AVEN_106488_1</name>
</gene>
<evidence type="ECO:0000313" key="2">
    <source>
        <dbReference type="EMBL" id="GBN95809.1"/>
    </source>
</evidence>
<dbReference type="PROSITE" id="PS50878">
    <property type="entry name" value="RT_POL"/>
    <property type="match status" value="1"/>
</dbReference>
<dbReference type="AlphaFoldDB" id="A0A4Y2T8T2"/>
<accession>A0A4Y2T8T2</accession>
<dbReference type="GO" id="GO:0071897">
    <property type="term" value="P:DNA biosynthetic process"/>
    <property type="evidence" value="ECO:0007669"/>
    <property type="project" value="UniProtKB-ARBA"/>
</dbReference>
<name>A0A4Y2T8T2_ARAVE</name>
<protein>
    <submittedName>
        <fullName evidence="2">Retrovirus-related Pol polyprotein from type-1 retrotransposable element R1</fullName>
    </submittedName>
</protein>